<keyword evidence="6" id="KW-1185">Reference proteome</keyword>
<dbReference type="SUPFAM" id="SSF48452">
    <property type="entry name" value="TPR-like"/>
    <property type="match status" value="1"/>
</dbReference>
<comment type="subcellular location">
    <subcellularLocation>
        <location evidence="1">Nucleus</location>
    </subcellularLocation>
</comment>
<feature type="domain" description="Telomerase activating protein Est1-like N-terminal" evidence="4">
    <location>
        <begin position="59"/>
        <end position="176"/>
    </location>
</feature>
<dbReference type="Pfam" id="PF10373">
    <property type="entry name" value="EST1_DNA_bind"/>
    <property type="match status" value="1"/>
</dbReference>
<dbReference type="GO" id="GO:0005634">
    <property type="term" value="C:nucleus"/>
    <property type="evidence" value="ECO:0007669"/>
    <property type="project" value="UniProtKB-SubCell"/>
</dbReference>
<evidence type="ECO:0000256" key="2">
    <source>
        <dbReference type="SAM" id="MobiDB-lite"/>
    </source>
</evidence>
<dbReference type="OrthoDB" id="69928at2759"/>
<dbReference type="AlphaFoldDB" id="A0A6A6QIT6"/>
<feature type="region of interest" description="Disordered" evidence="2">
    <location>
        <begin position="714"/>
        <end position="785"/>
    </location>
</feature>
<evidence type="ECO:0000313" key="6">
    <source>
        <dbReference type="Proteomes" id="UP000799750"/>
    </source>
</evidence>
<evidence type="ECO:0000256" key="1">
    <source>
        <dbReference type="RuleBase" id="RU369098"/>
    </source>
</evidence>
<dbReference type="Proteomes" id="UP000799750">
    <property type="component" value="Unassembled WGS sequence"/>
</dbReference>
<reference evidence="5" key="1">
    <citation type="journal article" date="2020" name="Stud. Mycol.">
        <title>101 Dothideomycetes genomes: a test case for predicting lifestyles and emergence of pathogens.</title>
        <authorList>
            <person name="Haridas S."/>
            <person name="Albert R."/>
            <person name="Binder M."/>
            <person name="Bloem J."/>
            <person name="Labutti K."/>
            <person name="Salamov A."/>
            <person name="Andreopoulos B."/>
            <person name="Baker S."/>
            <person name="Barry K."/>
            <person name="Bills G."/>
            <person name="Bluhm B."/>
            <person name="Cannon C."/>
            <person name="Castanera R."/>
            <person name="Culley D."/>
            <person name="Daum C."/>
            <person name="Ezra D."/>
            <person name="Gonzalez J."/>
            <person name="Henrissat B."/>
            <person name="Kuo A."/>
            <person name="Liang C."/>
            <person name="Lipzen A."/>
            <person name="Lutzoni F."/>
            <person name="Magnuson J."/>
            <person name="Mondo S."/>
            <person name="Nolan M."/>
            <person name="Ohm R."/>
            <person name="Pangilinan J."/>
            <person name="Park H.-J."/>
            <person name="Ramirez L."/>
            <person name="Alfaro M."/>
            <person name="Sun H."/>
            <person name="Tritt A."/>
            <person name="Yoshinaga Y."/>
            <person name="Zwiers L.-H."/>
            <person name="Turgeon B."/>
            <person name="Goodwin S."/>
            <person name="Spatafora J."/>
            <person name="Crous P."/>
            <person name="Grigoriev I."/>
        </authorList>
    </citation>
    <scope>NUCLEOTIDE SEQUENCE</scope>
    <source>
        <strain evidence="5">CBS 269.34</strain>
    </source>
</reference>
<feature type="domain" description="DNA/RNA-binding" evidence="3">
    <location>
        <begin position="190"/>
        <end position="484"/>
    </location>
</feature>
<feature type="compositionally biased region" description="Polar residues" evidence="2">
    <location>
        <begin position="751"/>
        <end position="785"/>
    </location>
</feature>
<evidence type="ECO:0000259" key="3">
    <source>
        <dbReference type="Pfam" id="PF10373"/>
    </source>
</evidence>
<dbReference type="Pfam" id="PF10374">
    <property type="entry name" value="EST1"/>
    <property type="match status" value="1"/>
</dbReference>
<proteinExistence type="predicted"/>
<keyword evidence="1" id="KW-0539">Nucleus</keyword>
<comment type="function">
    <text evidence="1">Plays a role in nonsense-mediated mRNA decay.</text>
</comment>
<gene>
    <name evidence="5" type="ORF">BU16DRAFT_564596</name>
</gene>
<dbReference type="InterPro" id="IPR045153">
    <property type="entry name" value="Est1/Ebs1-like"/>
</dbReference>
<dbReference type="EMBL" id="MU004194">
    <property type="protein sequence ID" value="KAF2492132.1"/>
    <property type="molecule type" value="Genomic_DNA"/>
</dbReference>
<dbReference type="InterPro" id="IPR011990">
    <property type="entry name" value="TPR-like_helical_dom_sf"/>
</dbReference>
<feature type="region of interest" description="Disordered" evidence="2">
    <location>
        <begin position="830"/>
        <end position="853"/>
    </location>
</feature>
<dbReference type="InterPro" id="IPR018834">
    <property type="entry name" value="DNA/RNA-bd_Est1-type"/>
</dbReference>
<organism evidence="5 6">
    <name type="scientific">Lophium mytilinum</name>
    <dbReference type="NCBI Taxonomy" id="390894"/>
    <lineage>
        <taxon>Eukaryota</taxon>
        <taxon>Fungi</taxon>
        <taxon>Dikarya</taxon>
        <taxon>Ascomycota</taxon>
        <taxon>Pezizomycotina</taxon>
        <taxon>Dothideomycetes</taxon>
        <taxon>Pleosporomycetidae</taxon>
        <taxon>Mytilinidiales</taxon>
        <taxon>Mytilinidiaceae</taxon>
        <taxon>Lophium</taxon>
    </lineage>
</organism>
<dbReference type="InterPro" id="IPR019458">
    <property type="entry name" value="Est1-like_N"/>
</dbReference>
<dbReference type="GO" id="GO:0000184">
    <property type="term" value="P:nuclear-transcribed mRNA catabolic process, nonsense-mediated decay"/>
    <property type="evidence" value="ECO:0007669"/>
    <property type="project" value="UniProtKB-KW"/>
</dbReference>
<feature type="compositionally biased region" description="Polar residues" evidence="2">
    <location>
        <begin position="830"/>
        <end position="844"/>
    </location>
</feature>
<protein>
    <recommendedName>
        <fullName evidence="1">Nonsense-mediated mRNA decay factor</fullName>
    </recommendedName>
</protein>
<sequence>MATQIEQAAQLANTVEQLLTQSLESNAPDAEIAVLIEDFRVASERIIFSDFQYAEAHSIEARLWAAHTKISNRYRKRLGQLKRNNGKHHVVENRKVAKAFLEFIKSSQRFYRQYILNLDARFDGIPELRKVARMYSNNVPNVRSKQPLSPKLKHEILLSCHQTLIQLGDLSRYRETAALADGKERKWGPAKGYYGLATEIYPDAGVSHNQQAVIAREDGDHFRTTYNLYRALSTKQGYPLAKANLELEFKKIRLAWEKGELISNRATRDGNGNGNGQALISWFVRLHSKCYKGEDFPEHDELENEVLSQLTIELKERSLDGILQKIILINLAAEYFASLRVQDPNREESTIRSYFYFLRLNVKTFFTLLQILQPELERLTDRDDVTAPNGDRTPQLSDKITVVARRVLPSLRLYSMWFTKFWRILSANVADTLTEVEVQELWKAYAETLTLLMSVFPIKEIAPLDRVYLLEEDVDTIAFQPLAGDETKDNWYTKGRLKPRWSDPEIERHHPNEEMVMRVRDLLLAGLVLIDGNAAPLVLDGQRFIYQEAGLPSELLASPNNRPDGSPLLPAESMDMPLFTPEIPLQEDQVAHSIAPSESASTTITKDVAMNRMVDDLVGQDDVLDPLQEEDENIPPTPPEQTFEDTALVDDTSYGIGPLTVSDFVNAVQNYGKPLCSPHTPMFGTAMNRMSSSSSVIQPPANLPSLPSQKYNDGGIWNPKYGSPGPASPMTSGLPPRNSPFTSADHFGHSRGNSANSIRSSNAFQEWSGPTITPNLQPHPTVHSNGLGNTLGNGAIWGNTNQAIYGNGHAVHQNVANANLMSSLFSGTRSTWSSDLERGTSSYGRTPPNGQGG</sequence>
<accession>A0A6A6QIT6</accession>
<evidence type="ECO:0000313" key="5">
    <source>
        <dbReference type="EMBL" id="KAF2492132.1"/>
    </source>
</evidence>
<dbReference type="Gene3D" id="1.25.40.10">
    <property type="entry name" value="Tetratricopeptide repeat domain"/>
    <property type="match status" value="1"/>
</dbReference>
<evidence type="ECO:0000259" key="4">
    <source>
        <dbReference type="Pfam" id="PF10374"/>
    </source>
</evidence>
<dbReference type="PANTHER" id="PTHR15696">
    <property type="entry name" value="SMG-7 SUPPRESSOR WITH MORPHOLOGICAL EFFECT ON GENITALIA PROTEIN 7"/>
    <property type="match status" value="1"/>
</dbReference>
<name>A0A6A6QIT6_9PEZI</name>
<dbReference type="PANTHER" id="PTHR15696:SF36">
    <property type="entry name" value="NONSENSE-MEDIATED MRNA DECAY FACTOR"/>
    <property type="match status" value="1"/>
</dbReference>
<keyword evidence="1" id="KW-0866">Nonsense-mediated mRNA decay</keyword>